<evidence type="ECO:0000256" key="1">
    <source>
        <dbReference type="ARBA" id="ARBA00009291"/>
    </source>
</evidence>
<accession>A0A7D9CYY8</accession>
<evidence type="ECO:0000256" key="4">
    <source>
        <dbReference type="SAM" id="MobiDB-lite"/>
    </source>
</evidence>
<name>A0A7D9CYY8_DEKBR</name>
<dbReference type="OMA" id="NRTRRIQ"/>
<evidence type="ECO:0000313" key="5">
    <source>
        <dbReference type="EMBL" id="VUG18613.1"/>
    </source>
</evidence>
<feature type="compositionally biased region" description="Basic and acidic residues" evidence="4">
    <location>
        <begin position="206"/>
        <end position="223"/>
    </location>
</feature>
<protein>
    <submittedName>
        <fullName evidence="5">DEBR0S3_15808g1_1</fullName>
    </submittedName>
</protein>
<feature type="coiled-coil region" evidence="3">
    <location>
        <begin position="333"/>
        <end position="360"/>
    </location>
</feature>
<dbReference type="InterPro" id="IPR021622">
    <property type="entry name" value="Afadin/alpha-actinin-bd"/>
</dbReference>
<proteinExistence type="inferred from homology"/>
<organism evidence="5 6">
    <name type="scientific">Dekkera bruxellensis</name>
    <name type="common">Brettanomyces custersii</name>
    <dbReference type="NCBI Taxonomy" id="5007"/>
    <lineage>
        <taxon>Eukaryota</taxon>
        <taxon>Fungi</taxon>
        <taxon>Dikarya</taxon>
        <taxon>Ascomycota</taxon>
        <taxon>Saccharomycotina</taxon>
        <taxon>Pichiomycetes</taxon>
        <taxon>Pichiales</taxon>
        <taxon>Pichiaceae</taxon>
        <taxon>Brettanomyces</taxon>
    </lineage>
</organism>
<feature type="region of interest" description="Disordered" evidence="4">
    <location>
        <begin position="206"/>
        <end position="229"/>
    </location>
</feature>
<dbReference type="AlphaFoldDB" id="A0A7D9CYY8"/>
<evidence type="ECO:0000256" key="2">
    <source>
        <dbReference type="ARBA" id="ARBA00023054"/>
    </source>
</evidence>
<keyword evidence="2 3" id="KW-0175">Coiled coil</keyword>
<gene>
    <name evidence="5" type="ORF">DEBR0S3_15808G</name>
</gene>
<keyword evidence="6" id="KW-1185">Reference proteome</keyword>
<dbReference type="EMBL" id="CABFWN010000003">
    <property type="protein sequence ID" value="VUG18613.1"/>
    <property type="molecule type" value="Genomic_DNA"/>
</dbReference>
<comment type="similarity">
    <text evidence="1">Belongs to the ADIP family.</text>
</comment>
<dbReference type="Proteomes" id="UP000478008">
    <property type="component" value="Unassembled WGS sequence"/>
</dbReference>
<sequence length="376" mass="43614">MSGKVKTVEDGNLPASVYLDSIRNGARVINGKLLSKGYFSTKVDRLQKLLFLSTDYDVLMNDKENASDPHLGPKVYENDRNIINIIYSMLDAIEVSVLYKESVLKQKADKEAEVTELKGKVRQMEDRLNLKEKGLLAFGRDALKTKLQIEALQKRVKDLIEKNGELERSLATYSSDAERKLRRSHMEIERLSERLSNRTRRIQDFDRQYREYEPERKRQHSDQNNDDNDAATLAEHADMLGNELLRLLCFCQKAVDFLQRYNDSTLDLRFSTIGAHEDLQLPKTFIPTEQDLLKFDSRKCDLAVLDQRFVTLLRQVENEKSDDTFRFRRGGKEQQLLKENAILRKKLADKDKEIADLKKLVPHTDEKAMSRTMSLP</sequence>
<dbReference type="Pfam" id="PF11559">
    <property type="entry name" value="ADIP"/>
    <property type="match status" value="1"/>
</dbReference>
<evidence type="ECO:0000313" key="6">
    <source>
        <dbReference type="Proteomes" id="UP000478008"/>
    </source>
</evidence>
<reference evidence="5 6" key="1">
    <citation type="submission" date="2019-07" db="EMBL/GenBank/DDBJ databases">
        <authorList>
            <person name="Friedrich A."/>
            <person name="Schacherer J."/>
        </authorList>
    </citation>
    <scope>NUCLEOTIDE SEQUENCE [LARGE SCALE GENOMIC DNA]</scope>
</reference>
<evidence type="ECO:0000256" key="3">
    <source>
        <dbReference type="SAM" id="Coils"/>
    </source>
</evidence>